<dbReference type="Proteomes" id="UP001164539">
    <property type="component" value="Chromosome 4"/>
</dbReference>
<sequence>MGKHSCCYKQKMRKGLWSPEEDEKLLNYITKHGHGCWSSVPKLAGLQRCGKSCRLRWVNYLRPDLKRGAFSAQEENLIIELHAVLGNRWSQIAAQLPGRTDNEIKNFWNSSIKKKLRQKGIDPNTHKPISETVDKQKQLTAGKENSEKISEDSESAAAINSTSMTNILHTQELFLNKFSVSNETTGTNCKPDLPGYLPFQDLNFGHVGMNTSSSVCFNLNNSSTLPSISSSVFQGPIRVKPSISLPSDNPSSDIHGIQNWEASSFSNNGSSTSNGSTASIELQSNNSFFENNVFSWGMATDCGKPGEEEFKWSEYLNTPFLLGNTLQNQTSQTMYSDVN</sequence>
<comment type="caution">
    <text evidence="1">The sequence shown here is derived from an EMBL/GenBank/DDBJ whole genome shotgun (WGS) entry which is preliminary data.</text>
</comment>
<name>A0ACC1YEC5_MELAZ</name>
<gene>
    <name evidence="1" type="ORF">OWV82_009429</name>
</gene>
<protein>
    <submittedName>
        <fullName evidence="1">MYB-related transcription factor</fullName>
    </submittedName>
</protein>
<evidence type="ECO:0000313" key="1">
    <source>
        <dbReference type="EMBL" id="KAJ4721779.1"/>
    </source>
</evidence>
<accession>A0ACC1YEC5</accession>
<dbReference type="EMBL" id="CM051397">
    <property type="protein sequence ID" value="KAJ4721779.1"/>
    <property type="molecule type" value="Genomic_DNA"/>
</dbReference>
<reference evidence="1 2" key="1">
    <citation type="journal article" date="2023" name="Science">
        <title>Complex scaffold remodeling in plant triterpene biosynthesis.</title>
        <authorList>
            <person name="De La Pena R."/>
            <person name="Hodgson H."/>
            <person name="Liu J.C."/>
            <person name="Stephenson M.J."/>
            <person name="Martin A.C."/>
            <person name="Owen C."/>
            <person name="Harkess A."/>
            <person name="Leebens-Mack J."/>
            <person name="Jimenez L.E."/>
            <person name="Osbourn A."/>
            <person name="Sattely E.S."/>
        </authorList>
    </citation>
    <scope>NUCLEOTIDE SEQUENCE [LARGE SCALE GENOMIC DNA]</scope>
    <source>
        <strain evidence="2">cv. JPN11</strain>
        <tissue evidence="1">Leaf</tissue>
    </source>
</reference>
<organism evidence="1 2">
    <name type="scientific">Melia azedarach</name>
    <name type="common">Chinaberry tree</name>
    <dbReference type="NCBI Taxonomy" id="155640"/>
    <lineage>
        <taxon>Eukaryota</taxon>
        <taxon>Viridiplantae</taxon>
        <taxon>Streptophyta</taxon>
        <taxon>Embryophyta</taxon>
        <taxon>Tracheophyta</taxon>
        <taxon>Spermatophyta</taxon>
        <taxon>Magnoliopsida</taxon>
        <taxon>eudicotyledons</taxon>
        <taxon>Gunneridae</taxon>
        <taxon>Pentapetalae</taxon>
        <taxon>rosids</taxon>
        <taxon>malvids</taxon>
        <taxon>Sapindales</taxon>
        <taxon>Meliaceae</taxon>
        <taxon>Melia</taxon>
    </lineage>
</organism>
<proteinExistence type="predicted"/>
<keyword evidence="2" id="KW-1185">Reference proteome</keyword>
<evidence type="ECO:0000313" key="2">
    <source>
        <dbReference type="Proteomes" id="UP001164539"/>
    </source>
</evidence>